<feature type="domain" description="Xylose isomerase-like TIM barrel" evidence="1">
    <location>
        <begin position="19"/>
        <end position="260"/>
    </location>
</feature>
<sequence>MKIGAPAWYGHRPFGKKLREILEMGFDYSEIALDYPLPEKAEELERAIKDLDLKPAFHAPLDMLVACPRDEIFRASMKILKKCLEFAAKFETLYFNFHAMHFTPTYIFSEIKAQGIRNLEQAIKFAVEFGREAGFDICLENDQFFMEDFVLGDVKLTLDLGHFVIDSYRLGEDYRKALKDFVKKYEDRIAVLHVHDVNFSSFSDHLALGSGDLDYEVLKWLFESLGLRFVLLEVFWKDVKYSMNFADRDDLQKSLNFLKSIVLR</sequence>
<dbReference type="Pfam" id="PF01261">
    <property type="entry name" value="AP_endonuc_2"/>
    <property type="match status" value="1"/>
</dbReference>
<name>A0A7J2TIF8_ARCFL</name>
<dbReference type="InterPro" id="IPR013022">
    <property type="entry name" value="Xyl_isomerase-like_TIM-brl"/>
</dbReference>
<dbReference type="SUPFAM" id="SSF51658">
    <property type="entry name" value="Xylose isomerase-like"/>
    <property type="match status" value="1"/>
</dbReference>
<reference evidence="2" key="1">
    <citation type="journal article" date="2020" name="mSystems">
        <title>Genome- and Community-Level Interaction Insights into Carbon Utilization and Element Cycling Functions of Hydrothermarchaeota in Hydrothermal Sediment.</title>
        <authorList>
            <person name="Zhou Z."/>
            <person name="Liu Y."/>
            <person name="Xu W."/>
            <person name="Pan J."/>
            <person name="Luo Z.H."/>
            <person name="Li M."/>
        </authorList>
    </citation>
    <scope>NUCLEOTIDE SEQUENCE [LARGE SCALE GENOMIC DNA]</scope>
    <source>
        <strain evidence="2">SpSt-26</strain>
    </source>
</reference>
<accession>A0A7J2TIF8</accession>
<dbReference type="InterPro" id="IPR050312">
    <property type="entry name" value="IolE/XylAMocC-like"/>
</dbReference>
<dbReference type="InterPro" id="IPR036237">
    <property type="entry name" value="Xyl_isomerase-like_sf"/>
</dbReference>
<dbReference type="PANTHER" id="PTHR12110:SF21">
    <property type="entry name" value="XYLOSE ISOMERASE-LIKE TIM BARREL DOMAIN-CONTAINING PROTEIN"/>
    <property type="match status" value="1"/>
</dbReference>
<proteinExistence type="predicted"/>
<protein>
    <submittedName>
        <fullName evidence="2">Sugar phosphate isomerase/epimerase</fullName>
    </submittedName>
</protein>
<dbReference type="EMBL" id="DSLA01000080">
    <property type="protein sequence ID" value="HEH35519.1"/>
    <property type="molecule type" value="Genomic_DNA"/>
</dbReference>
<evidence type="ECO:0000313" key="2">
    <source>
        <dbReference type="EMBL" id="HEH35519.1"/>
    </source>
</evidence>
<gene>
    <name evidence="2" type="ORF">ENP88_05105</name>
</gene>
<dbReference type="Gene3D" id="3.20.20.150">
    <property type="entry name" value="Divalent-metal-dependent TIM barrel enzymes"/>
    <property type="match status" value="1"/>
</dbReference>
<dbReference type="GO" id="GO:0016853">
    <property type="term" value="F:isomerase activity"/>
    <property type="evidence" value="ECO:0007669"/>
    <property type="project" value="UniProtKB-KW"/>
</dbReference>
<keyword evidence="2" id="KW-0413">Isomerase</keyword>
<dbReference type="PANTHER" id="PTHR12110">
    <property type="entry name" value="HYDROXYPYRUVATE ISOMERASE"/>
    <property type="match status" value="1"/>
</dbReference>
<comment type="caution">
    <text evidence="2">The sequence shown here is derived from an EMBL/GenBank/DDBJ whole genome shotgun (WGS) entry which is preliminary data.</text>
</comment>
<organism evidence="2">
    <name type="scientific">Archaeoglobus fulgidus</name>
    <dbReference type="NCBI Taxonomy" id="2234"/>
    <lineage>
        <taxon>Archaea</taxon>
        <taxon>Methanobacteriati</taxon>
        <taxon>Methanobacteriota</taxon>
        <taxon>Archaeoglobi</taxon>
        <taxon>Archaeoglobales</taxon>
        <taxon>Archaeoglobaceae</taxon>
        <taxon>Archaeoglobus</taxon>
    </lineage>
</organism>
<evidence type="ECO:0000259" key="1">
    <source>
        <dbReference type="Pfam" id="PF01261"/>
    </source>
</evidence>
<dbReference type="AlphaFoldDB" id="A0A7J2TIF8"/>